<evidence type="ECO:0000256" key="3">
    <source>
        <dbReference type="ARBA" id="ARBA00022448"/>
    </source>
</evidence>
<gene>
    <name evidence="10" type="ORF">Daesc_000351</name>
</gene>
<evidence type="ECO:0000256" key="8">
    <source>
        <dbReference type="SAM" id="MobiDB-lite"/>
    </source>
</evidence>
<feature type="region of interest" description="Disordered" evidence="8">
    <location>
        <begin position="237"/>
        <end position="272"/>
    </location>
</feature>
<protein>
    <recommendedName>
        <fullName evidence="12">Battenin</fullName>
    </recommendedName>
</protein>
<proteinExistence type="inferred from homology"/>
<dbReference type="PANTHER" id="PTHR10981">
    <property type="entry name" value="BATTENIN"/>
    <property type="match status" value="1"/>
</dbReference>
<feature type="transmembrane region" description="Helical" evidence="9">
    <location>
        <begin position="57"/>
        <end position="75"/>
    </location>
</feature>
<keyword evidence="6 9" id="KW-1133">Transmembrane helix</keyword>
<dbReference type="GO" id="GO:0012505">
    <property type="term" value="C:endomembrane system"/>
    <property type="evidence" value="ECO:0007669"/>
    <property type="project" value="UniProtKB-SubCell"/>
</dbReference>
<dbReference type="GO" id="GO:0005773">
    <property type="term" value="C:vacuole"/>
    <property type="evidence" value="ECO:0007669"/>
    <property type="project" value="UniProtKB-ARBA"/>
</dbReference>
<name>A0AAX6MYJ2_9PEZI</name>
<evidence type="ECO:0000256" key="4">
    <source>
        <dbReference type="ARBA" id="ARBA00022692"/>
    </source>
</evidence>
<evidence type="ECO:0000256" key="7">
    <source>
        <dbReference type="ARBA" id="ARBA00023136"/>
    </source>
</evidence>
<evidence type="ECO:0000256" key="2">
    <source>
        <dbReference type="ARBA" id="ARBA00007467"/>
    </source>
</evidence>
<feature type="transmembrane region" description="Helical" evidence="9">
    <location>
        <begin position="144"/>
        <end position="171"/>
    </location>
</feature>
<dbReference type="GO" id="GO:0016020">
    <property type="term" value="C:membrane"/>
    <property type="evidence" value="ECO:0007669"/>
    <property type="project" value="InterPro"/>
</dbReference>
<keyword evidence="4 9" id="KW-0812">Transmembrane</keyword>
<evidence type="ECO:0008006" key="12">
    <source>
        <dbReference type="Google" id="ProtNLM"/>
    </source>
</evidence>
<dbReference type="PANTHER" id="PTHR10981:SF0">
    <property type="entry name" value="BATTENIN"/>
    <property type="match status" value="1"/>
</dbReference>
<keyword evidence="5" id="KW-0029">Amino-acid transport</keyword>
<keyword evidence="7 9" id="KW-0472">Membrane</keyword>
<sequence>MATRAQPADLAHTLVYNDLRNHSSKGPHDGVTGPGASPTTSEVKKTDRNLKLNKVTVSYFLLGILVGLPAMVTTTASSEMFTGITGVYEICSSVTAAVFSFSGPFLNRYIPYNYATIICTVASALSYVICTLPSPLGADKGNLAGPVIGTMLAGFVYAFGTNVYMAVAAFFPPEAVLALSVGSGFSVILGPSVYIGLMAAFKQSWRRTFLVFLATIVIIPIVWWGLVEKSQRLVAERSRRGTKTGTDDSETDSTNRNYPATEEDKRKLPCSRNQHESTTQGLVCPAENQEIYTTKSGFGPQRTRFKLFYKTIVPRYVVPLILCTSSATISLLGSSPTLQTLNRFRAAPAGDLQFQLVCKLTTIRELCRENRFMVTDPTYLVLSYGSAQFLLSSLSAIYQIPLVWIWTGTEVTLLVIGIIQLFYPFLTYYGVWIVVMFLVGGCVGGGVTNTNYKIAQDFLLAGEPDEVRSFAMSFAGLGNFGGDALGGALGVMVQQLATKHLTAGHR</sequence>
<feature type="transmembrane region" description="Helical" evidence="9">
    <location>
        <begin position="112"/>
        <end position="132"/>
    </location>
</feature>
<feature type="transmembrane region" description="Helical" evidence="9">
    <location>
        <begin position="402"/>
        <end position="423"/>
    </location>
</feature>
<dbReference type="EMBL" id="JBANMG010000001">
    <property type="protein sequence ID" value="KAK6957564.1"/>
    <property type="molecule type" value="Genomic_DNA"/>
</dbReference>
<keyword evidence="11" id="KW-1185">Reference proteome</keyword>
<dbReference type="AlphaFoldDB" id="A0AAX6MYJ2"/>
<dbReference type="InterPro" id="IPR036259">
    <property type="entry name" value="MFS_trans_sf"/>
</dbReference>
<keyword evidence="3" id="KW-0813">Transport</keyword>
<evidence type="ECO:0000256" key="9">
    <source>
        <dbReference type="SAM" id="Phobius"/>
    </source>
</evidence>
<feature type="transmembrane region" description="Helical" evidence="9">
    <location>
        <begin position="87"/>
        <end position="106"/>
    </location>
</feature>
<dbReference type="Proteomes" id="UP001369815">
    <property type="component" value="Unassembled WGS sequence"/>
</dbReference>
<evidence type="ECO:0000256" key="1">
    <source>
        <dbReference type="ARBA" id="ARBA00004127"/>
    </source>
</evidence>
<evidence type="ECO:0000313" key="10">
    <source>
        <dbReference type="EMBL" id="KAK6957564.1"/>
    </source>
</evidence>
<dbReference type="Pfam" id="PF02487">
    <property type="entry name" value="CLN3"/>
    <property type="match status" value="1"/>
</dbReference>
<evidence type="ECO:0000313" key="11">
    <source>
        <dbReference type="Proteomes" id="UP001369815"/>
    </source>
</evidence>
<feature type="transmembrane region" description="Helical" evidence="9">
    <location>
        <begin position="209"/>
        <end position="227"/>
    </location>
</feature>
<evidence type="ECO:0000256" key="5">
    <source>
        <dbReference type="ARBA" id="ARBA00022970"/>
    </source>
</evidence>
<dbReference type="GO" id="GO:0051453">
    <property type="term" value="P:regulation of intracellular pH"/>
    <property type="evidence" value="ECO:0007669"/>
    <property type="project" value="TreeGrafter"/>
</dbReference>
<feature type="transmembrane region" description="Helical" evidence="9">
    <location>
        <begin position="429"/>
        <end position="448"/>
    </location>
</feature>
<feature type="transmembrane region" description="Helical" evidence="9">
    <location>
        <begin position="316"/>
        <end position="335"/>
    </location>
</feature>
<dbReference type="SUPFAM" id="SSF103473">
    <property type="entry name" value="MFS general substrate transporter"/>
    <property type="match status" value="2"/>
</dbReference>
<accession>A0AAX6MYJ2</accession>
<dbReference type="GO" id="GO:0006865">
    <property type="term" value="P:amino acid transport"/>
    <property type="evidence" value="ECO:0007669"/>
    <property type="project" value="UniProtKB-KW"/>
</dbReference>
<comment type="subcellular location">
    <subcellularLocation>
        <location evidence="1">Endomembrane system</location>
        <topology evidence="1">Multi-pass membrane protein</topology>
    </subcellularLocation>
</comment>
<evidence type="ECO:0000256" key="6">
    <source>
        <dbReference type="ARBA" id="ARBA00022989"/>
    </source>
</evidence>
<reference evidence="10 11" key="1">
    <citation type="journal article" date="2024" name="Front Chem Biol">
        <title>Unveiling the potential of Daldinia eschscholtzii MFLUCC 19-0629 through bioactivity and bioinformatics studies for enhanced sustainable agriculture production.</title>
        <authorList>
            <person name="Brooks S."/>
            <person name="Weaver J.A."/>
            <person name="Klomchit A."/>
            <person name="Alharthi S.A."/>
            <person name="Onlamun T."/>
            <person name="Nurani R."/>
            <person name="Vong T.K."/>
            <person name="Alberti F."/>
            <person name="Greco C."/>
        </authorList>
    </citation>
    <scope>NUCLEOTIDE SEQUENCE [LARGE SCALE GENOMIC DNA]</scope>
    <source>
        <strain evidence="10">MFLUCC 19-0629</strain>
    </source>
</reference>
<feature type="region of interest" description="Disordered" evidence="8">
    <location>
        <begin position="22"/>
        <end position="45"/>
    </location>
</feature>
<feature type="transmembrane region" description="Helical" evidence="9">
    <location>
        <begin position="177"/>
        <end position="197"/>
    </location>
</feature>
<dbReference type="InterPro" id="IPR003492">
    <property type="entry name" value="Battenin_disease_Cln3"/>
</dbReference>
<comment type="similarity">
    <text evidence="2">Belongs to the battenin family.</text>
</comment>
<comment type="caution">
    <text evidence="10">The sequence shown here is derived from an EMBL/GenBank/DDBJ whole genome shotgun (WGS) entry which is preliminary data.</text>
</comment>
<dbReference type="Gene3D" id="1.20.1250.20">
    <property type="entry name" value="MFS general substrate transporter like domains"/>
    <property type="match status" value="1"/>
</dbReference>
<organism evidence="10 11">
    <name type="scientific">Daldinia eschscholtzii</name>
    <dbReference type="NCBI Taxonomy" id="292717"/>
    <lineage>
        <taxon>Eukaryota</taxon>
        <taxon>Fungi</taxon>
        <taxon>Dikarya</taxon>
        <taxon>Ascomycota</taxon>
        <taxon>Pezizomycotina</taxon>
        <taxon>Sordariomycetes</taxon>
        <taxon>Xylariomycetidae</taxon>
        <taxon>Xylariales</taxon>
        <taxon>Hypoxylaceae</taxon>
        <taxon>Daldinia</taxon>
    </lineage>
</organism>